<sequence>MLVETLVNCPVSPLNVRVPLQYTLADRNAHIPDSDNGRYMAVPVSLGASGSQIFGSPTDNAKIWKIEMHSLYVLLIDTDQIKQRLLWPTFEECLQHLMAHEYMSISSFTPFHQTVGRMPGWTAFLKDVQSLCLDGTMTVTFVKRIFSRLPKTLKKFAFLPHQSTVDMPAEDALNRVPKAVQHLTFDTTCFPQGDLVTAVGLLPFKSENKYERLVLFGRRFPSGPVLQAFFDRLEEISLPGASVTLFTSNTPNDAIIGPLLDRGFVRGNRHLRPYGAHYDMYKLRCNLKFRIGFLVPKIDPQQEEDDDDDWP</sequence>
<evidence type="ECO:0000313" key="1">
    <source>
        <dbReference type="Proteomes" id="UP000887577"/>
    </source>
</evidence>
<keyword evidence="1" id="KW-1185">Reference proteome</keyword>
<dbReference type="WBParaSite" id="PSU_v2.g17088.t1">
    <property type="protein sequence ID" value="PSU_v2.g17088.t1"/>
    <property type="gene ID" value="PSU_v2.g17088"/>
</dbReference>
<reference evidence="2" key="1">
    <citation type="submission" date="2022-11" db="UniProtKB">
        <authorList>
            <consortium name="WormBaseParasite"/>
        </authorList>
    </citation>
    <scope>IDENTIFICATION</scope>
</reference>
<dbReference type="Proteomes" id="UP000887577">
    <property type="component" value="Unplaced"/>
</dbReference>
<evidence type="ECO:0000313" key="2">
    <source>
        <dbReference type="WBParaSite" id="PSU_v2.g17088.t1"/>
    </source>
</evidence>
<proteinExistence type="predicted"/>
<organism evidence="1 2">
    <name type="scientific">Panagrolaimus superbus</name>
    <dbReference type="NCBI Taxonomy" id="310955"/>
    <lineage>
        <taxon>Eukaryota</taxon>
        <taxon>Metazoa</taxon>
        <taxon>Ecdysozoa</taxon>
        <taxon>Nematoda</taxon>
        <taxon>Chromadorea</taxon>
        <taxon>Rhabditida</taxon>
        <taxon>Tylenchina</taxon>
        <taxon>Panagrolaimomorpha</taxon>
        <taxon>Panagrolaimoidea</taxon>
        <taxon>Panagrolaimidae</taxon>
        <taxon>Panagrolaimus</taxon>
    </lineage>
</organism>
<name>A0A914YEA8_9BILA</name>
<protein>
    <submittedName>
        <fullName evidence="2">Uncharacterized protein</fullName>
    </submittedName>
</protein>
<dbReference type="AlphaFoldDB" id="A0A914YEA8"/>
<accession>A0A914YEA8</accession>